<name>A0AAD9VEM2_ACRCE</name>
<reference evidence="1" key="2">
    <citation type="journal article" date="2023" name="Science">
        <title>Genomic signatures of disease resistance in endangered staghorn corals.</title>
        <authorList>
            <person name="Vollmer S.V."/>
            <person name="Selwyn J.D."/>
            <person name="Despard B.A."/>
            <person name="Roesel C.L."/>
        </authorList>
    </citation>
    <scope>NUCLEOTIDE SEQUENCE</scope>
    <source>
        <strain evidence="1">K2</strain>
    </source>
</reference>
<proteinExistence type="predicted"/>
<dbReference type="AlphaFoldDB" id="A0AAD9VEM2"/>
<sequence length="176" mass="20213">LDRNKDTREKLGAAKSLQEMKEICQNLKRRVQKDIEEKGETKTSGIPYWICQPYIRPNSGVKRSLEETSEDEERLKEVVKLRQMKKALKKQKVQAKRERRWDICGRCNVNPKGMKCSFSLCRVCCGGRSENEELKHCPGHRTKAPRLKEAVTNTKDFNFFAGKVVKVSTPAESLAS</sequence>
<reference evidence="1" key="1">
    <citation type="journal article" date="2023" name="G3 (Bethesda)">
        <title>Whole genome assembly and annotation of the endangered Caribbean coral Acropora cervicornis.</title>
        <authorList>
            <person name="Selwyn J.D."/>
            <person name="Vollmer S.V."/>
        </authorList>
    </citation>
    <scope>NUCLEOTIDE SEQUENCE</scope>
    <source>
        <strain evidence="1">K2</strain>
    </source>
</reference>
<feature type="non-terminal residue" evidence="1">
    <location>
        <position position="1"/>
    </location>
</feature>
<dbReference type="EMBL" id="JARQWQ010000005">
    <property type="protein sequence ID" value="KAK2571758.1"/>
    <property type="molecule type" value="Genomic_DNA"/>
</dbReference>
<evidence type="ECO:0000313" key="1">
    <source>
        <dbReference type="EMBL" id="KAK2571758.1"/>
    </source>
</evidence>
<accession>A0AAD9VEM2</accession>
<comment type="caution">
    <text evidence="1">The sequence shown here is derived from an EMBL/GenBank/DDBJ whole genome shotgun (WGS) entry which is preliminary data.</text>
</comment>
<evidence type="ECO:0000313" key="2">
    <source>
        <dbReference type="Proteomes" id="UP001249851"/>
    </source>
</evidence>
<protein>
    <submittedName>
        <fullName evidence="1">tRNA-dihydrouridine(16/17) synthase [NAD(P)(+)]-like</fullName>
    </submittedName>
</protein>
<dbReference type="Proteomes" id="UP001249851">
    <property type="component" value="Unassembled WGS sequence"/>
</dbReference>
<keyword evidence="2" id="KW-1185">Reference proteome</keyword>
<organism evidence="1 2">
    <name type="scientific">Acropora cervicornis</name>
    <name type="common">Staghorn coral</name>
    <dbReference type="NCBI Taxonomy" id="6130"/>
    <lineage>
        <taxon>Eukaryota</taxon>
        <taxon>Metazoa</taxon>
        <taxon>Cnidaria</taxon>
        <taxon>Anthozoa</taxon>
        <taxon>Hexacorallia</taxon>
        <taxon>Scleractinia</taxon>
        <taxon>Astrocoeniina</taxon>
        <taxon>Acroporidae</taxon>
        <taxon>Acropora</taxon>
    </lineage>
</organism>
<gene>
    <name evidence="1" type="ORF">P5673_003151</name>
</gene>